<comment type="catalytic activity">
    <reaction evidence="1 12">
        <text>Catalyzes the rearrangement of -S-S- bonds in proteins.</text>
        <dbReference type="EC" id="5.3.4.1"/>
    </reaction>
</comment>
<dbReference type="InterPro" id="IPR013766">
    <property type="entry name" value="Thioredoxin_domain"/>
</dbReference>
<evidence type="ECO:0000259" key="14">
    <source>
        <dbReference type="PROSITE" id="PS51352"/>
    </source>
</evidence>
<dbReference type="NCBIfam" id="TIGR01126">
    <property type="entry name" value="pdi_dom"/>
    <property type="match status" value="1"/>
</dbReference>
<keyword evidence="8" id="KW-1015">Disulfide bond</keyword>
<dbReference type="EMBL" id="JAFEMO010000010">
    <property type="protein sequence ID" value="KAH7561032.1"/>
    <property type="molecule type" value="Genomic_DNA"/>
</dbReference>
<feature type="signal peptide" evidence="12">
    <location>
        <begin position="1"/>
        <end position="25"/>
    </location>
</feature>
<evidence type="ECO:0000313" key="15">
    <source>
        <dbReference type="EMBL" id="KAH7561028.1"/>
    </source>
</evidence>
<dbReference type="PROSITE" id="PS00194">
    <property type="entry name" value="THIOREDOXIN_1"/>
    <property type="match status" value="2"/>
</dbReference>
<evidence type="ECO:0000256" key="2">
    <source>
        <dbReference type="ARBA" id="ARBA00004319"/>
    </source>
</evidence>
<feature type="compositionally biased region" description="Acidic residues" evidence="13">
    <location>
        <begin position="33"/>
        <end position="47"/>
    </location>
</feature>
<evidence type="ECO:0000256" key="13">
    <source>
        <dbReference type="SAM" id="MobiDB-lite"/>
    </source>
</evidence>
<organism evidence="16 17">
    <name type="scientific">Xanthoceras sorbifolium</name>
    <dbReference type="NCBI Taxonomy" id="99658"/>
    <lineage>
        <taxon>Eukaryota</taxon>
        <taxon>Viridiplantae</taxon>
        <taxon>Streptophyta</taxon>
        <taxon>Embryophyta</taxon>
        <taxon>Tracheophyta</taxon>
        <taxon>Spermatophyta</taxon>
        <taxon>Magnoliopsida</taxon>
        <taxon>eudicotyledons</taxon>
        <taxon>Gunneridae</taxon>
        <taxon>Pentapetalae</taxon>
        <taxon>rosids</taxon>
        <taxon>malvids</taxon>
        <taxon>Sapindales</taxon>
        <taxon>Sapindaceae</taxon>
        <taxon>Xanthoceroideae</taxon>
        <taxon>Xanthoceras</taxon>
    </lineage>
</organism>
<dbReference type="InterPro" id="IPR005788">
    <property type="entry name" value="PDI_thioredoxin-like_dom"/>
</dbReference>
<dbReference type="EMBL" id="JAFEMO010000010">
    <property type="protein sequence ID" value="KAH7561028.1"/>
    <property type="molecule type" value="Genomic_DNA"/>
</dbReference>
<comment type="subcellular location">
    <subcellularLocation>
        <location evidence="2">Endoplasmic reticulum lumen</location>
    </subcellularLocation>
</comment>
<evidence type="ECO:0000256" key="3">
    <source>
        <dbReference type="ARBA" id="ARBA00006347"/>
    </source>
</evidence>
<dbReference type="Gene3D" id="3.40.30.10">
    <property type="entry name" value="Glutaredoxin"/>
    <property type="match status" value="4"/>
</dbReference>
<dbReference type="Pfam" id="PF13848">
    <property type="entry name" value="Thioredoxin_6"/>
    <property type="match status" value="1"/>
</dbReference>
<feature type="domain" description="Thioredoxin" evidence="14">
    <location>
        <begin position="70"/>
        <end position="204"/>
    </location>
</feature>
<keyword evidence="5 12" id="KW-0732">Signal</keyword>
<dbReference type="InterPro" id="IPR036249">
    <property type="entry name" value="Thioredoxin-like_sf"/>
</dbReference>
<evidence type="ECO:0000256" key="4">
    <source>
        <dbReference type="ARBA" id="ARBA00012723"/>
    </source>
</evidence>
<feature type="compositionally biased region" description="Acidic residues" evidence="13">
    <location>
        <begin position="61"/>
        <end position="85"/>
    </location>
</feature>
<comment type="caution">
    <text evidence="16">The sequence shown here is derived from an EMBL/GenBank/DDBJ whole genome shotgun (WGS) entry which is preliminary data.</text>
</comment>
<feature type="chain" id="PRO_5044949013" description="Protein disulfide-isomerase" evidence="12">
    <location>
        <begin position="26"/>
        <end position="580"/>
    </location>
</feature>
<dbReference type="PANTHER" id="PTHR18929">
    <property type="entry name" value="PROTEIN DISULFIDE ISOMERASE"/>
    <property type="match status" value="1"/>
</dbReference>
<keyword evidence="17" id="KW-1185">Reference proteome</keyword>
<dbReference type="Pfam" id="PF00085">
    <property type="entry name" value="Thioredoxin"/>
    <property type="match status" value="2"/>
</dbReference>
<gene>
    <name evidence="15" type="ORF">JRO89_XS10G0160600</name>
    <name evidence="16" type="ORF">JRO89_XS10G0161000</name>
</gene>
<evidence type="ECO:0000313" key="16">
    <source>
        <dbReference type="EMBL" id="KAH7561032.1"/>
    </source>
</evidence>
<feature type="region of interest" description="Disordered" evidence="13">
    <location>
        <begin position="552"/>
        <end position="580"/>
    </location>
</feature>
<feature type="compositionally biased region" description="Basic and acidic residues" evidence="13">
    <location>
        <begin position="561"/>
        <end position="580"/>
    </location>
</feature>
<dbReference type="PRINTS" id="PR00421">
    <property type="entry name" value="THIOREDOXIN"/>
</dbReference>
<evidence type="ECO:0000256" key="12">
    <source>
        <dbReference type="RuleBase" id="RU361130"/>
    </source>
</evidence>
<reference evidence="16 17" key="1">
    <citation type="submission" date="2021-02" db="EMBL/GenBank/DDBJ databases">
        <title>Plant Genome Project.</title>
        <authorList>
            <person name="Zhang R.-G."/>
        </authorList>
    </citation>
    <scope>NUCLEOTIDE SEQUENCE [LARGE SCALE GENOMIC DNA]</scope>
    <source>
        <tissue evidence="16">Leaves</tissue>
    </source>
</reference>
<evidence type="ECO:0000256" key="11">
    <source>
        <dbReference type="RuleBase" id="RU004208"/>
    </source>
</evidence>
<dbReference type="InterPro" id="IPR005792">
    <property type="entry name" value="Prot_disulphide_isomerase"/>
</dbReference>
<name>A0ABQ8HIX9_9ROSI</name>
<evidence type="ECO:0000256" key="1">
    <source>
        <dbReference type="ARBA" id="ARBA00001182"/>
    </source>
</evidence>
<dbReference type="SUPFAM" id="SSF52833">
    <property type="entry name" value="Thioredoxin-like"/>
    <property type="match status" value="4"/>
</dbReference>
<dbReference type="PANTHER" id="PTHR18929:SF246">
    <property type="entry name" value="PROTEIN DISULFIDE ISOMERASE-LIKE 1-4"/>
    <property type="match status" value="1"/>
</dbReference>
<evidence type="ECO:0000313" key="17">
    <source>
        <dbReference type="Proteomes" id="UP000827721"/>
    </source>
</evidence>
<keyword evidence="6" id="KW-0677">Repeat</keyword>
<evidence type="ECO:0000256" key="6">
    <source>
        <dbReference type="ARBA" id="ARBA00022737"/>
    </source>
</evidence>
<dbReference type="CDD" id="cd02981">
    <property type="entry name" value="PDI_b_family"/>
    <property type="match status" value="1"/>
</dbReference>
<dbReference type="CDD" id="cd02982">
    <property type="entry name" value="PDI_b'_family"/>
    <property type="match status" value="1"/>
</dbReference>
<feature type="compositionally biased region" description="Basic and acidic residues" evidence="13">
    <location>
        <begin position="48"/>
        <end position="60"/>
    </location>
</feature>
<sequence length="580" mass="64575">MSTRLILLLSLAVFLLFSTLSPALAKSEKTDAVDDDEDLSFLEEPDTTDGKSHSAHGHLDDEPDPDDDFSDDFDNYPDFDDDSSESDSYKQPEIDEKDVVVLKERNFSDVIENHKFVMVEFYAPWCGHCQALAPEYAAAATELKSVSNDVILAKIDATEESELAQEYDVQGFPTVLFFVDGVHKPYPGARTKDAIVTWIKKKTGPGINNITTLDEAERILTSENKVVLGYLNSLVGSESEVLAAASRLEDDVNFYQTVNPDVAKLFHLDPKVKRPALVMVKKEAEKISYFDGKYDKSAIADFVFANKLPLVTIFTRENAAAIFESPIKRQLLLFAISNDSEKLIPIFEEAAKIFKGKLIFVYVEMDNEDVGKPVSDYFGVTGDAPRVLAYTGNDDGKKYVLDVELTVDKIKAFGENFLEDKLKPFFKSDPIPENNDGDVKIVVGNNFDEIVLDESKDVLLEIYAPWCGHCQALDPTYNKLAKHLRGIESLVIAKMDGTTNEHPRAKSDGFPTILFFPAGNKSFDPITVDTDRTVVAFYKFLKKHASIPFKIQKPASSPKSEASDVKESQKSSTGDVKDEL</sequence>
<evidence type="ECO:0000256" key="8">
    <source>
        <dbReference type="ARBA" id="ARBA00023157"/>
    </source>
</evidence>
<evidence type="ECO:0000256" key="10">
    <source>
        <dbReference type="ARBA" id="ARBA00023284"/>
    </source>
</evidence>
<protein>
    <recommendedName>
        <fullName evidence="4 12">Protein disulfide-isomerase</fullName>
        <ecNumber evidence="4 12">5.3.4.1</ecNumber>
    </recommendedName>
</protein>
<evidence type="ECO:0000256" key="9">
    <source>
        <dbReference type="ARBA" id="ARBA00023235"/>
    </source>
</evidence>
<comment type="similarity">
    <text evidence="3 11">Belongs to the protein disulfide isomerase family.</text>
</comment>
<evidence type="ECO:0000256" key="5">
    <source>
        <dbReference type="ARBA" id="ARBA00022729"/>
    </source>
</evidence>
<dbReference type="Proteomes" id="UP000827721">
    <property type="component" value="Unassembled WGS sequence"/>
</dbReference>
<accession>A0ABQ8HIX9</accession>
<evidence type="ECO:0000256" key="7">
    <source>
        <dbReference type="ARBA" id="ARBA00022824"/>
    </source>
</evidence>
<proteinExistence type="inferred from homology"/>
<dbReference type="NCBIfam" id="TIGR01130">
    <property type="entry name" value="ER_PDI_fam"/>
    <property type="match status" value="1"/>
</dbReference>
<keyword evidence="10" id="KW-0676">Redox-active center</keyword>
<dbReference type="CDD" id="cd02961">
    <property type="entry name" value="PDI_a_family"/>
    <property type="match status" value="1"/>
</dbReference>
<dbReference type="InterPro" id="IPR017937">
    <property type="entry name" value="Thioredoxin_CS"/>
</dbReference>
<dbReference type="CDD" id="cd02995">
    <property type="entry name" value="PDI_a_PDI_a'_C"/>
    <property type="match status" value="1"/>
</dbReference>
<feature type="domain" description="Thioredoxin" evidence="14">
    <location>
        <begin position="417"/>
        <end position="546"/>
    </location>
</feature>
<feature type="region of interest" description="Disordered" evidence="13">
    <location>
        <begin position="25"/>
        <end position="95"/>
    </location>
</feature>
<keyword evidence="9 12" id="KW-0413">Isomerase</keyword>
<keyword evidence="7" id="KW-0256">Endoplasmic reticulum</keyword>
<dbReference type="PROSITE" id="PS51352">
    <property type="entry name" value="THIOREDOXIN_2"/>
    <property type="match status" value="2"/>
</dbReference>
<dbReference type="EC" id="5.3.4.1" evidence="4 12"/>